<dbReference type="Gene3D" id="3.40.1350.10">
    <property type="match status" value="1"/>
</dbReference>
<dbReference type="PANTHER" id="PTHR30015">
    <property type="entry name" value="MRR RESTRICTION SYSTEM PROTEIN"/>
    <property type="match status" value="1"/>
</dbReference>
<evidence type="ECO:0000313" key="4">
    <source>
        <dbReference type="Proteomes" id="UP000183107"/>
    </source>
</evidence>
<dbReference type="GO" id="GO:0003677">
    <property type="term" value="F:DNA binding"/>
    <property type="evidence" value="ECO:0007669"/>
    <property type="project" value="InterPro"/>
</dbReference>
<protein>
    <submittedName>
        <fullName evidence="3">Restriction system protein</fullName>
    </submittedName>
</protein>
<proteinExistence type="predicted"/>
<dbReference type="Gene3D" id="1.10.10.10">
    <property type="entry name" value="Winged helix-like DNA-binding domain superfamily/Winged helix DNA-binding domain"/>
    <property type="match status" value="1"/>
</dbReference>
<dbReference type="InterPro" id="IPR036388">
    <property type="entry name" value="WH-like_DNA-bd_sf"/>
</dbReference>
<organism evidence="3 4">
    <name type="scientific">Nitrosospira briensis</name>
    <dbReference type="NCBI Taxonomy" id="35799"/>
    <lineage>
        <taxon>Bacteria</taxon>
        <taxon>Pseudomonadati</taxon>
        <taxon>Pseudomonadota</taxon>
        <taxon>Betaproteobacteria</taxon>
        <taxon>Nitrosomonadales</taxon>
        <taxon>Nitrosomonadaceae</taxon>
        <taxon>Nitrosospira</taxon>
    </lineage>
</organism>
<dbReference type="EMBL" id="FOVJ01000001">
    <property type="protein sequence ID" value="SFN43301.1"/>
    <property type="molecule type" value="Genomic_DNA"/>
</dbReference>
<name>A0A1I4YZ54_9PROT</name>
<keyword evidence="4" id="KW-1185">Reference proteome</keyword>
<dbReference type="InterPro" id="IPR011856">
    <property type="entry name" value="tRNA_endonuc-like_dom_sf"/>
</dbReference>
<evidence type="ECO:0000313" key="3">
    <source>
        <dbReference type="EMBL" id="SFN43301.1"/>
    </source>
</evidence>
<feature type="domain" description="Restriction endonuclease type IV Mrr" evidence="1">
    <location>
        <begin position="161"/>
        <end position="282"/>
    </location>
</feature>
<dbReference type="GO" id="GO:0009307">
    <property type="term" value="P:DNA restriction-modification system"/>
    <property type="evidence" value="ECO:0007669"/>
    <property type="project" value="InterPro"/>
</dbReference>
<reference evidence="4" key="1">
    <citation type="submission" date="2016-10" db="EMBL/GenBank/DDBJ databases">
        <authorList>
            <person name="Varghese N."/>
        </authorList>
    </citation>
    <scope>NUCLEOTIDE SEQUENCE [LARGE SCALE GENOMIC DNA]</scope>
    <source>
        <strain evidence="4">Nsp8</strain>
    </source>
</reference>
<dbReference type="AlphaFoldDB" id="A0A1I4YZ54"/>
<feature type="domain" description="Restriction system protein Mrr-like N-terminal" evidence="2">
    <location>
        <begin position="5"/>
        <end position="89"/>
    </location>
</feature>
<dbReference type="InterPro" id="IPR025745">
    <property type="entry name" value="Mrr-like_N_dom"/>
</dbReference>
<dbReference type="InterPro" id="IPR052906">
    <property type="entry name" value="Type_IV_Methyl-Rstrct_Enzyme"/>
</dbReference>
<dbReference type="SUPFAM" id="SSF52980">
    <property type="entry name" value="Restriction endonuclease-like"/>
    <property type="match status" value="1"/>
</dbReference>
<sequence>MIPDYQTLMRPVLECVATGENSNASVVEKLADRFKLTGEERAELLPSGKQTRFTNRVHWAKSYLKQAGLVSSTRRGYFVITDKGRAALANTSNVINNAFLEQFPDYQDFKNRAREADIDLTSPLAEISESLAEPSTPDETLREAHRKITATLASELLDRLRNSPPAFFEKLIVSLLLAMGYGGTSKEAGRALGKSGDDGIDGVIDQDPLGVDQVYLQAKRYAEGNNIGAGTIRDFYGALSLKRAHKGIFVTTSAFSQSAVQTARDLHSRIVLIDGIQLAQLMIRYNIGCRNEEVLYLKKVDEDFFE</sequence>
<dbReference type="Pfam" id="PF04471">
    <property type="entry name" value="Mrr_cat"/>
    <property type="match status" value="1"/>
</dbReference>
<dbReference type="OrthoDB" id="9781481at2"/>
<evidence type="ECO:0000259" key="2">
    <source>
        <dbReference type="Pfam" id="PF14338"/>
    </source>
</evidence>
<dbReference type="PANTHER" id="PTHR30015:SF7">
    <property type="entry name" value="TYPE IV METHYL-DIRECTED RESTRICTION ENZYME ECOKMRR"/>
    <property type="match status" value="1"/>
</dbReference>
<evidence type="ECO:0000259" key="1">
    <source>
        <dbReference type="Pfam" id="PF04471"/>
    </source>
</evidence>
<dbReference type="InterPro" id="IPR011335">
    <property type="entry name" value="Restrct_endonuc-II-like"/>
</dbReference>
<dbReference type="Proteomes" id="UP000183107">
    <property type="component" value="Unassembled WGS sequence"/>
</dbReference>
<dbReference type="Pfam" id="PF14338">
    <property type="entry name" value="Mrr_N"/>
    <property type="match status" value="1"/>
</dbReference>
<dbReference type="GO" id="GO:0015666">
    <property type="term" value="F:restriction endodeoxyribonuclease activity"/>
    <property type="evidence" value="ECO:0007669"/>
    <property type="project" value="TreeGrafter"/>
</dbReference>
<dbReference type="InterPro" id="IPR007560">
    <property type="entry name" value="Restrct_endonuc_IV_Mrr"/>
</dbReference>
<accession>A0A1I4YZ54</accession>
<gene>
    <name evidence="3" type="ORF">SAMN05216386_0949</name>
</gene>